<name>A0AAE1WU36_9LAMI</name>
<keyword evidence="4" id="KW-1185">Reference proteome</keyword>
<accession>A0AAE1WU36</accession>
<comment type="caution">
    <text evidence="3">The sequence shown here is derived from an EMBL/GenBank/DDBJ whole genome shotgun (WGS) entry which is preliminary data.</text>
</comment>
<evidence type="ECO:0000313" key="3">
    <source>
        <dbReference type="EMBL" id="KAK4399698.1"/>
    </source>
</evidence>
<dbReference type="Gene3D" id="3.90.1150.10">
    <property type="entry name" value="Aspartate Aminotransferase, domain 1"/>
    <property type="match status" value="1"/>
</dbReference>
<evidence type="ECO:0000256" key="1">
    <source>
        <dbReference type="ARBA" id="ARBA00006312"/>
    </source>
</evidence>
<organism evidence="3 4">
    <name type="scientific">Sesamum angolense</name>
    <dbReference type="NCBI Taxonomy" id="2727404"/>
    <lineage>
        <taxon>Eukaryota</taxon>
        <taxon>Viridiplantae</taxon>
        <taxon>Streptophyta</taxon>
        <taxon>Embryophyta</taxon>
        <taxon>Tracheophyta</taxon>
        <taxon>Spermatophyta</taxon>
        <taxon>Magnoliopsida</taxon>
        <taxon>eudicotyledons</taxon>
        <taxon>Gunneridae</taxon>
        <taxon>Pentapetalae</taxon>
        <taxon>asterids</taxon>
        <taxon>lamiids</taxon>
        <taxon>Lamiales</taxon>
        <taxon>Pedaliaceae</taxon>
        <taxon>Sesamum</taxon>
    </lineage>
</organism>
<protein>
    <submittedName>
        <fullName evidence="3">L-tryptophan--pyruvate aminotransferase 1</fullName>
    </submittedName>
</protein>
<reference evidence="3" key="2">
    <citation type="journal article" date="2024" name="Plant">
        <title>Genomic evolution and insights into agronomic trait innovations of Sesamum species.</title>
        <authorList>
            <person name="Miao H."/>
            <person name="Wang L."/>
            <person name="Qu L."/>
            <person name="Liu H."/>
            <person name="Sun Y."/>
            <person name="Le M."/>
            <person name="Wang Q."/>
            <person name="Wei S."/>
            <person name="Zheng Y."/>
            <person name="Lin W."/>
            <person name="Duan Y."/>
            <person name="Cao H."/>
            <person name="Xiong S."/>
            <person name="Wang X."/>
            <person name="Wei L."/>
            <person name="Li C."/>
            <person name="Ma Q."/>
            <person name="Ju M."/>
            <person name="Zhao R."/>
            <person name="Li G."/>
            <person name="Mu C."/>
            <person name="Tian Q."/>
            <person name="Mei H."/>
            <person name="Zhang T."/>
            <person name="Gao T."/>
            <person name="Zhang H."/>
        </authorList>
    </citation>
    <scope>NUCLEOTIDE SEQUENCE</scope>
    <source>
        <strain evidence="3">K16</strain>
    </source>
</reference>
<dbReference type="EMBL" id="JACGWL010000006">
    <property type="protein sequence ID" value="KAK4399698.1"/>
    <property type="molecule type" value="Genomic_DNA"/>
</dbReference>
<proteinExistence type="inferred from homology"/>
<dbReference type="GO" id="GO:0016846">
    <property type="term" value="F:carbon-sulfur lyase activity"/>
    <property type="evidence" value="ECO:0007669"/>
    <property type="project" value="InterPro"/>
</dbReference>
<feature type="domain" description="Alliinase C-terminal" evidence="2">
    <location>
        <begin position="4"/>
        <end position="92"/>
    </location>
</feature>
<dbReference type="SUPFAM" id="SSF53383">
    <property type="entry name" value="PLP-dependent transferases"/>
    <property type="match status" value="1"/>
</dbReference>
<keyword evidence="3" id="KW-0032">Aminotransferase</keyword>
<dbReference type="GO" id="GO:0008483">
    <property type="term" value="F:transaminase activity"/>
    <property type="evidence" value="ECO:0007669"/>
    <property type="project" value="UniProtKB-KW"/>
</dbReference>
<gene>
    <name evidence="3" type="ORF">Sango_1075900</name>
</gene>
<dbReference type="InterPro" id="IPR015421">
    <property type="entry name" value="PyrdxlP-dep_Trfase_major"/>
</dbReference>
<dbReference type="InterPro" id="IPR015422">
    <property type="entry name" value="PyrdxlP-dep_Trfase_small"/>
</dbReference>
<dbReference type="InterPro" id="IPR015424">
    <property type="entry name" value="PyrdxlP-dep_Trfase"/>
</dbReference>
<dbReference type="Gene3D" id="3.40.640.10">
    <property type="entry name" value="Type I PLP-dependent aspartate aminotransferase-like (Major domain)"/>
    <property type="match status" value="1"/>
</dbReference>
<dbReference type="Proteomes" id="UP001289374">
    <property type="component" value="Unassembled WGS sequence"/>
</dbReference>
<evidence type="ECO:0000259" key="2">
    <source>
        <dbReference type="Pfam" id="PF04864"/>
    </source>
</evidence>
<reference evidence="3" key="1">
    <citation type="submission" date="2020-06" db="EMBL/GenBank/DDBJ databases">
        <authorList>
            <person name="Li T."/>
            <person name="Hu X."/>
            <person name="Zhang T."/>
            <person name="Song X."/>
            <person name="Zhang H."/>
            <person name="Dai N."/>
            <person name="Sheng W."/>
            <person name="Hou X."/>
            <person name="Wei L."/>
        </authorList>
    </citation>
    <scope>NUCLEOTIDE SEQUENCE</scope>
    <source>
        <strain evidence="3">K16</strain>
        <tissue evidence="3">Leaf</tissue>
    </source>
</reference>
<evidence type="ECO:0000313" key="4">
    <source>
        <dbReference type="Proteomes" id="UP001289374"/>
    </source>
</evidence>
<dbReference type="AlphaFoldDB" id="A0AAE1WU36"/>
<dbReference type="Pfam" id="PF04864">
    <property type="entry name" value="Alliinase_C"/>
    <property type="match status" value="1"/>
</dbReference>
<comment type="similarity">
    <text evidence="1">Belongs to the alliinase family.</text>
</comment>
<keyword evidence="3" id="KW-0808">Transferase</keyword>
<sequence length="124" mass="14629">MWRWALVRDKDVAKKMVKFIEINTIGVSKEAQLRAASILEIVSASCQKVQPYDLENFFEYSKNFMAERWKKLRDAVKKNELFSVTKFPRQYCGEENVVLILQLYRFGPLLLMVLAQNCSYHIFL</sequence>
<dbReference type="InterPro" id="IPR006948">
    <property type="entry name" value="Alliinase_C"/>
</dbReference>